<protein>
    <recommendedName>
        <fullName evidence="2">Macrodomain Ori protein</fullName>
    </recommendedName>
</protein>
<comment type="caution">
    <text evidence="3">The sequence shown here is derived from an EMBL/GenBank/DDBJ whole genome shotgun (WGS) entry which is preliminary data.</text>
</comment>
<name>A0A432ZFA3_9GAMM</name>
<evidence type="ECO:0000313" key="3">
    <source>
        <dbReference type="EMBL" id="RUO76601.1"/>
    </source>
</evidence>
<dbReference type="OrthoDB" id="6400110at2"/>
<comment type="similarity">
    <text evidence="1">Belongs to the MaoP family.</text>
</comment>
<dbReference type="InterPro" id="IPR007335">
    <property type="entry name" value="DUF413"/>
</dbReference>
<reference evidence="3 4" key="1">
    <citation type="journal article" date="2011" name="Front. Microbiol.">
        <title>Genomic signatures of strain selection and enhancement in Bacillus atrophaeus var. globigii, a historical biowarfare simulant.</title>
        <authorList>
            <person name="Gibbons H.S."/>
            <person name="Broomall S.M."/>
            <person name="McNew L.A."/>
            <person name="Daligault H."/>
            <person name="Chapman C."/>
            <person name="Bruce D."/>
            <person name="Karavis M."/>
            <person name="Krepps M."/>
            <person name="McGregor P.A."/>
            <person name="Hong C."/>
            <person name="Park K.H."/>
            <person name="Akmal A."/>
            <person name="Feldman A."/>
            <person name="Lin J.S."/>
            <person name="Chang W.E."/>
            <person name="Higgs B.W."/>
            <person name="Demirev P."/>
            <person name="Lindquist J."/>
            <person name="Liem A."/>
            <person name="Fochler E."/>
            <person name="Read T.D."/>
            <person name="Tapia R."/>
            <person name="Johnson S."/>
            <person name="Bishop-Lilly K.A."/>
            <person name="Detter C."/>
            <person name="Han C."/>
            <person name="Sozhamannan S."/>
            <person name="Rosenzweig C.N."/>
            <person name="Skowronski E.W."/>
        </authorList>
    </citation>
    <scope>NUCLEOTIDE SEQUENCE [LARGE SCALE GENOMIC DNA]</scope>
    <source>
        <strain evidence="3 4">CC-PW-9</strain>
    </source>
</reference>
<evidence type="ECO:0000313" key="4">
    <source>
        <dbReference type="Proteomes" id="UP000287996"/>
    </source>
</evidence>
<dbReference type="Pfam" id="PF04219">
    <property type="entry name" value="DUF413"/>
    <property type="match status" value="1"/>
</dbReference>
<dbReference type="AlphaFoldDB" id="A0A432ZFA3"/>
<keyword evidence="4" id="KW-1185">Reference proteome</keyword>
<evidence type="ECO:0000256" key="1">
    <source>
        <dbReference type="ARBA" id="ARBA00093464"/>
    </source>
</evidence>
<sequence>MTIITRELLSKKTFNDIRNYPYGFSRSGDFSIRESEALMRHGALIMALVTGELAPTNAEEQSLLQVAKGEKAPETLVEKTWVKYQTRINRPKVASMYGRTRYADEAFDSGSVDDDIVIDD</sequence>
<dbReference type="EMBL" id="PIQH01000013">
    <property type="protein sequence ID" value="RUO76601.1"/>
    <property type="molecule type" value="Genomic_DNA"/>
</dbReference>
<proteinExistence type="inferred from homology"/>
<accession>A0A432ZFA3</accession>
<gene>
    <name evidence="3" type="ORF">CWI84_11430</name>
</gene>
<evidence type="ECO:0000256" key="2">
    <source>
        <dbReference type="ARBA" id="ARBA00093628"/>
    </source>
</evidence>
<dbReference type="RefSeq" id="WP_126842720.1">
    <property type="nucleotide sequence ID" value="NZ_PIQH01000013.1"/>
</dbReference>
<organism evidence="3 4">
    <name type="scientific">Idiomarina tyrosinivorans</name>
    <dbReference type="NCBI Taxonomy" id="1445662"/>
    <lineage>
        <taxon>Bacteria</taxon>
        <taxon>Pseudomonadati</taxon>
        <taxon>Pseudomonadota</taxon>
        <taxon>Gammaproteobacteria</taxon>
        <taxon>Alteromonadales</taxon>
        <taxon>Idiomarinaceae</taxon>
        <taxon>Idiomarina</taxon>
    </lineage>
</organism>
<dbReference type="Proteomes" id="UP000287996">
    <property type="component" value="Unassembled WGS sequence"/>
</dbReference>